<dbReference type="NCBIfam" id="TIGR00071">
    <property type="entry name" value="hisT_truA"/>
    <property type="match status" value="1"/>
</dbReference>
<organism evidence="9 10">
    <name type="scientific">Acidaminococcus fermentans</name>
    <dbReference type="NCBI Taxonomy" id="905"/>
    <lineage>
        <taxon>Bacteria</taxon>
        <taxon>Bacillati</taxon>
        <taxon>Bacillota</taxon>
        <taxon>Negativicutes</taxon>
        <taxon>Acidaminococcales</taxon>
        <taxon>Acidaminococcaceae</taxon>
        <taxon>Acidaminococcus</taxon>
    </lineage>
</organism>
<dbReference type="SUPFAM" id="SSF55120">
    <property type="entry name" value="Pseudouridine synthase"/>
    <property type="match status" value="1"/>
</dbReference>
<dbReference type="InterPro" id="IPR020097">
    <property type="entry name" value="PsdUridine_synth_TruA_a/b_dom"/>
</dbReference>
<feature type="binding site" evidence="4 6">
    <location>
        <position position="111"/>
    </location>
    <ligand>
        <name>substrate</name>
    </ligand>
</feature>
<dbReference type="GeneID" id="78334105"/>
<dbReference type="GO" id="GO:0031119">
    <property type="term" value="P:tRNA pseudouridine synthesis"/>
    <property type="evidence" value="ECO:0007669"/>
    <property type="project" value="UniProtKB-UniRule"/>
</dbReference>
<evidence type="ECO:0000256" key="6">
    <source>
        <dbReference type="PIRSR" id="PIRSR001430-2"/>
    </source>
</evidence>
<dbReference type="CDD" id="cd02570">
    <property type="entry name" value="PseudoU_synth_EcTruA"/>
    <property type="match status" value="1"/>
</dbReference>
<dbReference type="RefSeq" id="WP_012937747.1">
    <property type="nucleotide sequence ID" value="NZ_CALAKB010000030.1"/>
</dbReference>
<comment type="caution">
    <text evidence="9">The sequence shown here is derived from an EMBL/GenBank/DDBJ whole genome shotgun (WGS) entry which is preliminary data.</text>
</comment>
<comment type="subunit">
    <text evidence="4">Homodimer.</text>
</comment>
<dbReference type="FunFam" id="3.30.70.580:FF:000001">
    <property type="entry name" value="tRNA pseudouridine synthase A"/>
    <property type="match status" value="1"/>
</dbReference>
<name>A0A1H2X9E3_ACIFE</name>
<dbReference type="EC" id="5.4.99.12" evidence="4"/>
<dbReference type="InterPro" id="IPR020095">
    <property type="entry name" value="PsdUridine_synth_TruA_C"/>
</dbReference>
<evidence type="ECO:0000313" key="9">
    <source>
        <dbReference type="EMBL" id="SDW89084.1"/>
    </source>
</evidence>
<dbReference type="OMA" id="ADAFCHN"/>
<dbReference type="GO" id="GO:0160147">
    <property type="term" value="F:tRNA pseudouridine(38-40) synthase activity"/>
    <property type="evidence" value="ECO:0007669"/>
    <property type="project" value="UniProtKB-EC"/>
</dbReference>
<comment type="similarity">
    <text evidence="1 4 7">Belongs to the tRNA pseudouridine synthase TruA family.</text>
</comment>
<dbReference type="AlphaFoldDB" id="A0A1H2X9E3"/>
<dbReference type="Pfam" id="PF01416">
    <property type="entry name" value="PseudoU_synth_1"/>
    <property type="match status" value="2"/>
</dbReference>
<reference evidence="9 10" key="1">
    <citation type="submission" date="2016-10" db="EMBL/GenBank/DDBJ databases">
        <authorList>
            <person name="Varghese N."/>
            <person name="Submissions S."/>
        </authorList>
    </citation>
    <scope>NUCLEOTIDE SEQUENCE [LARGE SCALE GENOMIC DNA]</scope>
    <source>
        <strain evidence="9 10">WCC6</strain>
    </source>
</reference>
<dbReference type="PANTHER" id="PTHR11142:SF0">
    <property type="entry name" value="TRNA PSEUDOURIDINE SYNTHASE-LIKE 1"/>
    <property type="match status" value="1"/>
</dbReference>
<gene>
    <name evidence="4" type="primary">truA</name>
    <name evidence="9" type="ORF">SAMN05216495_10826</name>
</gene>
<dbReference type="PIRSF" id="PIRSF001430">
    <property type="entry name" value="tRNA_psdUrid_synth"/>
    <property type="match status" value="1"/>
</dbReference>
<dbReference type="Gene3D" id="3.30.70.660">
    <property type="entry name" value="Pseudouridine synthase I, catalytic domain, C-terminal subdomain"/>
    <property type="match status" value="1"/>
</dbReference>
<dbReference type="PANTHER" id="PTHR11142">
    <property type="entry name" value="PSEUDOURIDYLATE SYNTHASE"/>
    <property type="match status" value="1"/>
</dbReference>
<feature type="domain" description="Pseudouridine synthase I TruA alpha/beta" evidence="8">
    <location>
        <begin position="144"/>
        <end position="245"/>
    </location>
</feature>
<dbReference type="Proteomes" id="UP000182379">
    <property type="component" value="Unassembled WGS sequence"/>
</dbReference>
<comment type="caution">
    <text evidence="4">Lacks conserved residue(s) required for the propagation of feature annotation.</text>
</comment>
<evidence type="ECO:0000256" key="7">
    <source>
        <dbReference type="RuleBase" id="RU003792"/>
    </source>
</evidence>
<keyword evidence="2 4" id="KW-0819">tRNA processing</keyword>
<evidence type="ECO:0000313" key="10">
    <source>
        <dbReference type="Proteomes" id="UP000182379"/>
    </source>
</evidence>
<dbReference type="HAMAP" id="MF_00171">
    <property type="entry name" value="TruA"/>
    <property type="match status" value="1"/>
</dbReference>
<keyword evidence="3 4" id="KW-0413">Isomerase</keyword>
<dbReference type="InterPro" id="IPR001406">
    <property type="entry name" value="PsdUridine_synth_TruA"/>
</dbReference>
<dbReference type="GO" id="GO:0003723">
    <property type="term" value="F:RNA binding"/>
    <property type="evidence" value="ECO:0007669"/>
    <property type="project" value="InterPro"/>
</dbReference>
<feature type="domain" description="Pseudouridine synthase I TruA alpha/beta" evidence="8">
    <location>
        <begin position="7"/>
        <end position="105"/>
    </location>
</feature>
<evidence type="ECO:0000256" key="5">
    <source>
        <dbReference type="PIRSR" id="PIRSR001430-1"/>
    </source>
</evidence>
<dbReference type="Gene3D" id="3.30.70.580">
    <property type="entry name" value="Pseudouridine synthase I, catalytic domain, N-terminal subdomain"/>
    <property type="match status" value="1"/>
</dbReference>
<proteinExistence type="inferred from homology"/>
<comment type="function">
    <text evidence="4">Formation of pseudouridine at positions 38, 39 and 40 in the anticodon stem and loop of transfer RNAs.</text>
</comment>
<evidence type="ECO:0000256" key="3">
    <source>
        <dbReference type="ARBA" id="ARBA00023235"/>
    </source>
</evidence>
<accession>A0A1H2X9E3</accession>
<evidence type="ECO:0000256" key="1">
    <source>
        <dbReference type="ARBA" id="ARBA00009375"/>
    </source>
</evidence>
<sequence>MIRTIKATVAYDGTRYQGFQRQKNGVGVQQVLEKALTEVLKEPILIKAAGRTDAGVHALGQVISFATSSRIPPENYRRALEPHLPPDIAIREAEVVRDDFHARFDAVDKTYQYKIYYSPLPDPTQRNTTWEIREKLDVEAMNRAAALLLGKHDFTSFKNQGSQDTSPVRTLTEAHWVQDGNLYTFTITGDGFLYRMVRNIVGCLVRVGTGQWNEEDFARVMAAKNRKQAGMAAPAQGLYLMHVSY</sequence>
<dbReference type="InterPro" id="IPR020103">
    <property type="entry name" value="PsdUridine_synth_cat_dom_sf"/>
</dbReference>
<evidence type="ECO:0000259" key="8">
    <source>
        <dbReference type="Pfam" id="PF01416"/>
    </source>
</evidence>
<protein>
    <recommendedName>
        <fullName evidence="4">tRNA pseudouridine synthase A</fullName>
        <ecNumber evidence="4">5.4.99.12</ecNumber>
    </recommendedName>
    <alternativeName>
        <fullName evidence="4">tRNA pseudouridine(38-40) synthase</fullName>
    </alternativeName>
    <alternativeName>
        <fullName evidence="4">tRNA pseudouridylate synthase I</fullName>
    </alternativeName>
    <alternativeName>
        <fullName evidence="4">tRNA-uridine isomerase I</fullName>
    </alternativeName>
</protein>
<evidence type="ECO:0000256" key="2">
    <source>
        <dbReference type="ARBA" id="ARBA00022694"/>
    </source>
</evidence>
<feature type="active site" description="Nucleophile" evidence="4 5">
    <location>
        <position position="53"/>
    </location>
</feature>
<comment type="catalytic activity">
    <reaction evidence="4 7">
        <text>uridine(38/39/40) in tRNA = pseudouridine(38/39/40) in tRNA</text>
        <dbReference type="Rhea" id="RHEA:22376"/>
        <dbReference type="Rhea" id="RHEA-COMP:10085"/>
        <dbReference type="Rhea" id="RHEA-COMP:10087"/>
        <dbReference type="ChEBI" id="CHEBI:65314"/>
        <dbReference type="ChEBI" id="CHEBI:65315"/>
        <dbReference type="EC" id="5.4.99.12"/>
    </reaction>
</comment>
<evidence type="ECO:0000256" key="4">
    <source>
        <dbReference type="HAMAP-Rule" id="MF_00171"/>
    </source>
</evidence>
<dbReference type="EMBL" id="FNOP01000008">
    <property type="protein sequence ID" value="SDW89084.1"/>
    <property type="molecule type" value="Genomic_DNA"/>
</dbReference>
<dbReference type="InterPro" id="IPR020094">
    <property type="entry name" value="TruA/RsuA/RluB/E/F_N"/>
</dbReference>